<gene>
    <name evidence="1" type="ORF">GIL414_LOCUS50587</name>
</gene>
<accession>A0A8S3C2T8</accession>
<reference evidence="1" key="1">
    <citation type="submission" date="2021-02" db="EMBL/GenBank/DDBJ databases">
        <authorList>
            <person name="Nowell W R."/>
        </authorList>
    </citation>
    <scope>NUCLEOTIDE SEQUENCE</scope>
</reference>
<evidence type="ECO:0000313" key="2">
    <source>
        <dbReference type="Proteomes" id="UP000681720"/>
    </source>
</evidence>
<evidence type="ECO:0000313" key="1">
    <source>
        <dbReference type="EMBL" id="CAF4875411.1"/>
    </source>
</evidence>
<dbReference type="AlphaFoldDB" id="A0A8S3C2T8"/>
<organism evidence="1 2">
    <name type="scientific">Rotaria magnacalcarata</name>
    <dbReference type="NCBI Taxonomy" id="392030"/>
    <lineage>
        <taxon>Eukaryota</taxon>
        <taxon>Metazoa</taxon>
        <taxon>Spiralia</taxon>
        <taxon>Gnathifera</taxon>
        <taxon>Rotifera</taxon>
        <taxon>Eurotatoria</taxon>
        <taxon>Bdelloidea</taxon>
        <taxon>Philodinida</taxon>
        <taxon>Philodinidae</taxon>
        <taxon>Rotaria</taxon>
    </lineage>
</organism>
<proteinExistence type="predicted"/>
<feature type="non-terminal residue" evidence="1">
    <location>
        <position position="1"/>
    </location>
</feature>
<name>A0A8S3C2T8_9BILA</name>
<protein>
    <submittedName>
        <fullName evidence="1">Uncharacterized protein</fullName>
    </submittedName>
</protein>
<sequence>MTKTEQGICADTVVSCKDLLPCESDNKTCIHPNTICVGYTRCRIPVCYPIDYTSSDRCPPVTSRTSILTIGPTIPLLTTNLASSTTATTSNSVTSTTAYVPS</sequence>
<comment type="caution">
    <text evidence="1">The sequence shown here is derived from an EMBL/GenBank/DDBJ whole genome shotgun (WGS) entry which is preliminary data.</text>
</comment>
<dbReference type="EMBL" id="CAJOBJ010169027">
    <property type="protein sequence ID" value="CAF4875411.1"/>
    <property type="molecule type" value="Genomic_DNA"/>
</dbReference>
<dbReference type="Proteomes" id="UP000681720">
    <property type="component" value="Unassembled WGS sequence"/>
</dbReference>